<keyword evidence="3" id="KW-0812">Transmembrane</keyword>
<gene>
    <name evidence="4" type="ORF">GP486_007768</name>
</gene>
<feature type="coiled-coil region" evidence="1">
    <location>
        <begin position="391"/>
        <end position="431"/>
    </location>
</feature>
<feature type="compositionally biased region" description="Low complexity" evidence="2">
    <location>
        <begin position="120"/>
        <end position="130"/>
    </location>
</feature>
<evidence type="ECO:0000256" key="1">
    <source>
        <dbReference type="SAM" id="Coils"/>
    </source>
</evidence>
<feature type="region of interest" description="Disordered" evidence="2">
    <location>
        <begin position="365"/>
        <end position="386"/>
    </location>
</feature>
<accession>A0A9P8L4M5</accession>
<evidence type="ECO:0000313" key="4">
    <source>
        <dbReference type="EMBL" id="KAH0550868.1"/>
    </source>
</evidence>
<feature type="region of interest" description="Disordered" evidence="2">
    <location>
        <begin position="299"/>
        <end position="350"/>
    </location>
</feature>
<keyword evidence="1" id="KW-0175">Coiled coil</keyword>
<feature type="compositionally biased region" description="Low complexity" evidence="2">
    <location>
        <begin position="331"/>
        <end position="347"/>
    </location>
</feature>
<organism evidence="4 5">
    <name type="scientific">Trichoglossum hirsutum</name>
    <dbReference type="NCBI Taxonomy" id="265104"/>
    <lineage>
        <taxon>Eukaryota</taxon>
        <taxon>Fungi</taxon>
        <taxon>Dikarya</taxon>
        <taxon>Ascomycota</taxon>
        <taxon>Pezizomycotina</taxon>
        <taxon>Geoglossomycetes</taxon>
        <taxon>Geoglossales</taxon>
        <taxon>Geoglossaceae</taxon>
        <taxon>Trichoglossum</taxon>
    </lineage>
</organism>
<keyword evidence="3" id="KW-1133">Transmembrane helix</keyword>
<dbReference type="EMBL" id="JAGHQM010002405">
    <property type="protein sequence ID" value="KAH0550868.1"/>
    <property type="molecule type" value="Genomic_DNA"/>
</dbReference>
<keyword evidence="5" id="KW-1185">Reference proteome</keyword>
<protein>
    <submittedName>
        <fullName evidence="4">Uncharacterized protein</fullName>
    </submittedName>
</protein>
<sequence>MLLDDCIDVLQDIWKTLQAAIVGAEPVESGPIKKDHEILEDAARLLFYSSFTPAARDVIAEVAWLDGYQFTSDTVYRIFLVELTTEEMPFLKCVPKYEEGLLAYSSSVSSLRRRQAKSGVSTVVASSPRPSVSPVPTTPAPIPTSTPESIPTLIPIPIPTSIRTSIPTLFTRPSTSTLVTLAPTSLVTSTAVAPLKSSTSTASASAQGLSKNAKIGIGVAVPIAAILLVGIVILLWLRQRRKHKPSLHNDGPFGEDTALPSRDATRLYQPAGVQELPSNGHGAGAPVATLLPKPELYASQNEPHYTSPAEMDTTPTPHGSALPDATTPELPATAASPTQSTQTQPTSGAFNVPIRTEVMQTTQRIPQGPANPTKHADRPGFVEEGSVPPLLSERETQIQELEQQQQMIARRLAHMSEMQRLEAEQEEIQRQLNSLRQ</sequence>
<proteinExistence type="predicted"/>
<dbReference type="Proteomes" id="UP000750711">
    <property type="component" value="Unassembled WGS sequence"/>
</dbReference>
<keyword evidence="3" id="KW-0472">Membrane</keyword>
<reference evidence="4" key="1">
    <citation type="submission" date="2021-03" db="EMBL/GenBank/DDBJ databases">
        <title>Comparative genomics and phylogenomic investigation of the class Geoglossomycetes provide insights into ecological specialization and systematics.</title>
        <authorList>
            <person name="Melie T."/>
            <person name="Pirro S."/>
            <person name="Miller A.N."/>
            <person name="Quandt A."/>
        </authorList>
    </citation>
    <scope>NUCLEOTIDE SEQUENCE</scope>
    <source>
        <strain evidence="4">CAQ_001_2017</strain>
    </source>
</reference>
<evidence type="ECO:0000256" key="2">
    <source>
        <dbReference type="SAM" id="MobiDB-lite"/>
    </source>
</evidence>
<feature type="compositionally biased region" description="Pro residues" evidence="2">
    <location>
        <begin position="131"/>
        <end position="144"/>
    </location>
</feature>
<evidence type="ECO:0000256" key="3">
    <source>
        <dbReference type="SAM" id="Phobius"/>
    </source>
</evidence>
<comment type="caution">
    <text evidence="4">The sequence shown here is derived from an EMBL/GenBank/DDBJ whole genome shotgun (WGS) entry which is preliminary data.</text>
</comment>
<dbReference type="AlphaFoldDB" id="A0A9P8L4M5"/>
<name>A0A9P8L4M5_9PEZI</name>
<evidence type="ECO:0000313" key="5">
    <source>
        <dbReference type="Proteomes" id="UP000750711"/>
    </source>
</evidence>
<feature type="region of interest" description="Disordered" evidence="2">
    <location>
        <begin position="119"/>
        <end position="146"/>
    </location>
</feature>
<feature type="transmembrane region" description="Helical" evidence="3">
    <location>
        <begin position="215"/>
        <end position="237"/>
    </location>
</feature>